<organism evidence="1 2">
    <name type="scientific">Meloidogyne hapla</name>
    <name type="common">Root-knot nematode worm</name>
    <dbReference type="NCBI Taxonomy" id="6305"/>
    <lineage>
        <taxon>Eukaryota</taxon>
        <taxon>Metazoa</taxon>
        <taxon>Ecdysozoa</taxon>
        <taxon>Nematoda</taxon>
        <taxon>Chromadorea</taxon>
        <taxon>Rhabditida</taxon>
        <taxon>Tylenchina</taxon>
        <taxon>Tylenchomorpha</taxon>
        <taxon>Tylenchoidea</taxon>
        <taxon>Meloidogynidae</taxon>
        <taxon>Meloidogyninae</taxon>
        <taxon>Meloidogyne</taxon>
    </lineage>
</organism>
<dbReference type="Gene3D" id="2.60.120.920">
    <property type="match status" value="1"/>
</dbReference>
<dbReference type="Proteomes" id="UP000095281">
    <property type="component" value="Unplaced"/>
</dbReference>
<evidence type="ECO:0000313" key="2">
    <source>
        <dbReference type="WBParaSite" id="MhA1_Contig700.frz3.gene7"/>
    </source>
</evidence>
<dbReference type="WBParaSite" id="MhA1_Contig700.frz3.gene7">
    <property type="protein sequence ID" value="MhA1_Contig700.frz3.gene7"/>
    <property type="gene ID" value="MhA1_Contig700.frz3.gene7"/>
</dbReference>
<dbReference type="AlphaFoldDB" id="A0A1I8BWA9"/>
<reference evidence="2" key="1">
    <citation type="submission" date="2016-11" db="UniProtKB">
        <authorList>
            <consortium name="WormBaseParasite"/>
        </authorList>
    </citation>
    <scope>IDENTIFICATION</scope>
</reference>
<protein>
    <submittedName>
        <fullName evidence="2">SCP domain-containing protein</fullName>
    </submittedName>
</protein>
<accession>A0A1I8BWA9</accession>
<name>A0A1I8BWA9_MELHA</name>
<evidence type="ECO:0000313" key="1">
    <source>
        <dbReference type="Proteomes" id="UP000095281"/>
    </source>
</evidence>
<dbReference type="InterPro" id="IPR043136">
    <property type="entry name" value="B30.2/SPRY_sf"/>
</dbReference>
<sequence>MAIGLKNNNNDYIRLKVEKYLNKYFIEYYYYTIRNKGKDFNAPFILWNNCDIFGCGLVYPPEKMSDQLPYVFFTHNGRELGKAISLKDASNNNNYRPFICLESCSIETNFGDNLKVKPFYYNIYKHDVDENILKSQNSLLY</sequence>
<keyword evidence="1" id="KW-1185">Reference proteome</keyword>
<proteinExistence type="predicted"/>